<proteinExistence type="predicted"/>
<name>A0A7I8KQ67_SPIIN</name>
<dbReference type="EMBL" id="LR746270">
    <property type="protein sequence ID" value="CAA7399979.1"/>
    <property type="molecule type" value="Genomic_DNA"/>
</dbReference>
<evidence type="ECO:0000313" key="2">
    <source>
        <dbReference type="Proteomes" id="UP000663760"/>
    </source>
</evidence>
<sequence>MEVGCVLESFILKSIQQEETLHHIYRLSPYMWLRPTMLLTRL</sequence>
<gene>
    <name evidence="1" type="ORF">SI8410_07010649</name>
</gene>
<dbReference type="AlphaFoldDB" id="A0A7I8KQ67"/>
<accession>A0A7I8KQ67</accession>
<keyword evidence="2" id="KW-1185">Reference proteome</keyword>
<reference evidence="1" key="1">
    <citation type="submission" date="2020-02" db="EMBL/GenBank/DDBJ databases">
        <authorList>
            <person name="Scholz U."/>
            <person name="Mascher M."/>
            <person name="Fiebig A."/>
        </authorList>
    </citation>
    <scope>NUCLEOTIDE SEQUENCE</scope>
</reference>
<dbReference type="Proteomes" id="UP000663760">
    <property type="component" value="Chromosome 7"/>
</dbReference>
<evidence type="ECO:0000313" key="1">
    <source>
        <dbReference type="EMBL" id="CAA7399979.1"/>
    </source>
</evidence>
<protein>
    <submittedName>
        <fullName evidence="1">Uncharacterized protein</fullName>
    </submittedName>
</protein>
<organism evidence="1 2">
    <name type="scientific">Spirodela intermedia</name>
    <name type="common">Intermediate duckweed</name>
    <dbReference type="NCBI Taxonomy" id="51605"/>
    <lineage>
        <taxon>Eukaryota</taxon>
        <taxon>Viridiplantae</taxon>
        <taxon>Streptophyta</taxon>
        <taxon>Embryophyta</taxon>
        <taxon>Tracheophyta</taxon>
        <taxon>Spermatophyta</taxon>
        <taxon>Magnoliopsida</taxon>
        <taxon>Liliopsida</taxon>
        <taxon>Araceae</taxon>
        <taxon>Lemnoideae</taxon>
        <taxon>Spirodela</taxon>
    </lineage>
</organism>